<dbReference type="PROSITE" id="PS51257">
    <property type="entry name" value="PROKAR_LIPOPROTEIN"/>
    <property type="match status" value="1"/>
</dbReference>
<organism evidence="5 6">
    <name type="scientific">Chelatococcus reniformis</name>
    <dbReference type="NCBI Taxonomy" id="1494448"/>
    <lineage>
        <taxon>Bacteria</taxon>
        <taxon>Pseudomonadati</taxon>
        <taxon>Pseudomonadota</taxon>
        <taxon>Alphaproteobacteria</taxon>
        <taxon>Hyphomicrobiales</taxon>
        <taxon>Chelatococcaceae</taxon>
        <taxon>Chelatococcus</taxon>
    </lineage>
</organism>
<reference evidence="5" key="2">
    <citation type="submission" date="2020-09" db="EMBL/GenBank/DDBJ databases">
        <authorList>
            <person name="Sun Q."/>
            <person name="Zhou Y."/>
        </authorList>
    </citation>
    <scope>NUCLEOTIDE SEQUENCE</scope>
    <source>
        <strain evidence="5">CGMCC 1.12919</strain>
    </source>
</reference>
<dbReference type="SUPFAM" id="SSF53822">
    <property type="entry name" value="Periplasmic binding protein-like I"/>
    <property type="match status" value="1"/>
</dbReference>
<keyword evidence="6" id="KW-1185">Reference proteome</keyword>
<evidence type="ECO:0000259" key="4">
    <source>
        <dbReference type="Pfam" id="PF13458"/>
    </source>
</evidence>
<evidence type="ECO:0000256" key="1">
    <source>
        <dbReference type="ARBA" id="ARBA00010062"/>
    </source>
</evidence>
<feature type="chain" id="PRO_5038139534" evidence="3">
    <location>
        <begin position="25"/>
        <end position="401"/>
    </location>
</feature>
<feature type="signal peptide" evidence="3">
    <location>
        <begin position="1"/>
        <end position="24"/>
    </location>
</feature>
<dbReference type="Pfam" id="PF13458">
    <property type="entry name" value="Peripla_BP_6"/>
    <property type="match status" value="1"/>
</dbReference>
<comment type="caution">
    <text evidence="5">The sequence shown here is derived from an EMBL/GenBank/DDBJ whole genome shotgun (WGS) entry which is preliminary data.</text>
</comment>
<dbReference type="AlphaFoldDB" id="A0A916UV38"/>
<sequence>MYPFVARIVLSGLLAAACAAPALAQKSYDPGASDTDIKLGQTVPHSGPGSPYGVLGRAQVAYFEMLNEKGGINGRKVTLLSMDDAYSPPKTVEATRRLVEQDEVLALFSSLGTATQSAVQKYLNAKKVPQLLLNTGAGRWNEPEKFPWTTPGLPMYTTEAHILGKHILASVPDAKIGILAQHDDLGKEYVKALKEALGDKADKMIVAEQSYELADPTVDSQIIALANSGANVFYNITTGKATSQSIRKVAELGWKPLHLIMSGSTASELITAAGADKAIGLTTVKYRKNVGHPQWADDPDLKAYEAFRAKYLPNVDPNNDLAFAGYSQAVLMGKILEACGDELTRANVLKQATTLKNVTAPALIKGLAYSTSPTDYAPLTTLYLATYDGKDWKLGDKPISD</sequence>
<comment type="similarity">
    <text evidence="1">Belongs to the leucine-binding protein family.</text>
</comment>
<evidence type="ECO:0000313" key="6">
    <source>
        <dbReference type="Proteomes" id="UP000637002"/>
    </source>
</evidence>
<reference evidence="5" key="1">
    <citation type="journal article" date="2014" name="Int. J. Syst. Evol. Microbiol.">
        <title>Complete genome sequence of Corynebacterium casei LMG S-19264T (=DSM 44701T), isolated from a smear-ripened cheese.</title>
        <authorList>
            <consortium name="US DOE Joint Genome Institute (JGI-PGF)"/>
            <person name="Walter F."/>
            <person name="Albersmeier A."/>
            <person name="Kalinowski J."/>
            <person name="Ruckert C."/>
        </authorList>
    </citation>
    <scope>NUCLEOTIDE SEQUENCE</scope>
    <source>
        <strain evidence="5">CGMCC 1.12919</strain>
    </source>
</reference>
<feature type="domain" description="Leucine-binding protein" evidence="4">
    <location>
        <begin position="37"/>
        <end position="388"/>
    </location>
</feature>
<evidence type="ECO:0000256" key="3">
    <source>
        <dbReference type="SAM" id="SignalP"/>
    </source>
</evidence>
<dbReference type="CDD" id="cd06343">
    <property type="entry name" value="PBP1_ABC_ligand_binding-like"/>
    <property type="match status" value="1"/>
</dbReference>
<keyword evidence="2 3" id="KW-0732">Signal</keyword>
<dbReference type="EMBL" id="BMGG01000011">
    <property type="protein sequence ID" value="GGC89335.1"/>
    <property type="molecule type" value="Genomic_DNA"/>
</dbReference>
<dbReference type="InterPro" id="IPR028081">
    <property type="entry name" value="Leu-bd"/>
</dbReference>
<dbReference type="PANTHER" id="PTHR47235:SF1">
    <property type="entry name" value="BLR6548 PROTEIN"/>
    <property type="match status" value="1"/>
</dbReference>
<dbReference type="RefSeq" id="WP_188612282.1">
    <property type="nucleotide sequence ID" value="NZ_BMGG01000011.1"/>
</dbReference>
<proteinExistence type="inferred from homology"/>
<protein>
    <submittedName>
        <fullName evidence="5">Branched-chain amino acid ABC transporter substrate-binding protein</fullName>
    </submittedName>
</protein>
<evidence type="ECO:0000313" key="5">
    <source>
        <dbReference type="EMBL" id="GGC89335.1"/>
    </source>
</evidence>
<dbReference type="Proteomes" id="UP000637002">
    <property type="component" value="Unassembled WGS sequence"/>
</dbReference>
<dbReference type="PANTHER" id="PTHR47235">
    <property type="entry name" value="BLR6548 PROTEIN"/>
    <property type="match status" value="1"/>
</dbReference>
<evidence type="ECO:0000256" key="2">
    <source>
        <dbReference type="ARBA" id="ARBA00022729"/>
    </source>
</evidence>
<gene>
    <name evidence="5" type="ORF">GCM10010994_53990</name>
</gene>
<accession>A0A916UV38</accession>
<dbReference type="InterPro" id="IPR028082">
    <property type="entry name" value="Peripla_BP_I"/>
</dbReference>
<dbReference type="Gene3D" id="3.40.50.2300">
    <property type="match status" value="2"/>
</dbReference>
<name>A0A916UV38_9HYPH</name>